<proteinExistence type="predicted"/>
<sequence>MLLHGNTPHKPCSQNIFEDIRQIVKLENIYKYYVWNPQGKIWTSRKSRSVIDRIAVANPAEGERYYLRFLLNHVPEPTSFENLLSVNGRRCETFKEAEKERGLLESDNSISKCLRDAVVFKMPSALRNLFATILVHLIQQMLECSGIHIMMTCRKILREYMKILLLLNFNAH</sequence>
<dbReference type="AlphaFoldDB" id="A0A2G2Z1X4"/>
<gene>
    <name evidence="1" type="ORF">T459_19466</name>
</gene>
<dbReference type="PANTHER" id="PTHR10492:SF94">
    <property type="entry name" value="ATP-DEPENDENT DNA HELICASE"/>
    <property type="match status" value="1"/>
</dbReference>
<evidence type="ECO:0000313" key="1">
    <source>
        <dbReference type="EMBL" id="PHT75944.1"/>
    </source>
</evidence>
<evidence type="ECO:0000313" key="2">
    <source>
        <dbReference type="Proteomes" id="UP000222542"/>
    </source>
</evidence>
<dbReference type="PANTHER" id="PTHR10492">
    <property type="match status" value="1"/>
</dbReference>
<reference evidence="1 2" key="2">
    <citation type="journal article" date="2017" name="Genome Biol.">
        <title>New reference genome sequences of hot pepper reveal the massive evolution of plant disease-resistance genes by retroduplication.</title>
        <authorList>
            <person name="Kim S."/>
            <person name="Park J."/>
            <person name="Yeom S.I."/>
            <person name="Kim Y.M."/>
            <person name="Seo E."/>
            <person name="Kim K.T."/>
            <person name="Kim M.S."/>
            <person name="Lee J.M."/>
            <person name="Cheong K."/>
            <person name="Shin H.S."/>
            <person name="Kim S.B."/>
            <person name="Han K."/>
            <person name="Lee J."/>
            <person name="Park M."/>
            <person name="Lee H.A."/>
            <person name="Lee H.Y."/>
            <person name="Lee Y."/>
            <person name="Oh S."/>
            <person name="Lee J.H."/>
            <person name="Choi E."/>
            <person name="Choi E."/>
            <person name="Lee S.E."/>
            <person name="Jeon J."/>
            <person name="Kim H."/>
            <person name="Choi G."/>
            <person name="Song H."/>
            <person name="Lee J."/>
            <person name="Lee S.C."/>
            <person name="Kwon J.K."/>
            <person name="Lee H.Y."/>
            <person name="Koo N."/>
            <person name="Hong Y."/>
            <person name="Kim R.W."/>
            <person name="Kang W.H."/>
            <person name="Huh J.H."/>
            <person name="Kang B.C."/>
            <person name="Yang T.J."/>
            <person name="Lee Y.H."/>
            <person name="Bennetzen J.L."/>
            <person name="Choi D."/>
        </authorList>
    </citation>
    <scope>NUCLEOTIDE SEQUENCE [LARGE SCALE GENOMIC DNA]</scope>
    <source>
        <strain evidence="2">cv. CM334</strain>
    </source>
</reference>
<organism evidence="1 2">
    <name type="scientific">Capsicum annuum</name>
    <name type="common">Capsicum pepper</name>
    <dbReference type="NCBI Taxonomy" id="4072"/>
    <lineage>
        <taxon>Eukaryota</taxon>
        <taxon>Viridiplantae</taxon>
        <taxon>Streptophyta</taxon>
        <taxon>Embryophyta</taxon>
        <taxon>Tracheophyta</taxon>
        <taxon>Spermatophyta</taxon>
        <taxon>Magnoliopsida</taxon>
        <taxon>eudicotyledons</taxon>
        <taxon>Gunneridae</taxon>
        <taxon>Pentapetalae</taxon>
        <taxon>asterids</taxon>
        <taxon>lamiids</taxon>
        <taxon>Solanales</taxon>
        <taxon>Solanaceae</taxon>
        <taxon>Solanoideae</taxon>
        <taxon>Capsiceae</taxon>
        <taxon>Capsicum</taxon>
    </lineage>
</organism>
<dbReference type="EMBL" id="AYRZ02000007">
    <property type="protein sequence ID" value="PHT75944.1"/>
    <property type="molecule type" value="Genomic_DNA"/>
</dbReference>
<comment type="caution">
    <text evidence="1">The sequence shown here is derived from an EMBL/GenBank/DDBJ whole genome shotgun (WGS) entry which is preliminary data.</text>
</comment>
<dbReference type="Proteomes" id="UP000222542">
    <property type="component" value="Unassembled WGS sequence"/>
</dbReference>
<protein>
    <submittedName>
        <fullName evidence="1">Uncharacterized protein</fullName>
    </submittedName>
</protein>
<keyword evidence="2" id="KW-1185">Reference proteome</keyword>
<name>A0A2G2Z1X4_CAPAN</name>
<accession>A0A2G2Z1X4</accession>
<reference evidence="1 2" key="1">
    <citation type="journal article" date="2014" name="Nat. Genet.">
        <title>Genome sequence of the hot pepper provides insights into the evolution of pungency in Capsicum species.</title>
        <authorList>
            <person name="Kim S."/>
            <person name="Park M."/>
            <person name="Yeom S.I."/>
            <person name="Kim Y.M."/>
            <person name="Lee J.M."/>
            <person name="Lee H.A."/>
            <person name="Seo E."/>
            <person name="Choi J."/>
            <person name="Cheong K."/>
            <person name="Kim K.T."/>
            <person name="Jung K."/>
            <person name="Lee G.W."/>
            <person name="Oh S.K."/>
            <person name="Bae C."/>
            <person name="Kim S.B."/>
            <person name="Lee H.Y."/>
            <person name="Kim S.Y."/>
            <person name="Kim M.S."/>
            <person name="Kang B.C."/>
            <person name="Jo Y.D."/>
            <person name="Yang H.B."/>
            <person name="Jeong H.J."/>
            <person name="Kang W.H."/>
            <person name="Kwon J.K."/>
            <person name="Shin C."/>
            <person name="Lim J.Y."/>
            <person name="Park J.H."/>
            <person name="Huh J.H."/>
            <person name="Kim J.S."/>
            <person name="Kim B.D."/>
            <person name="Cohen O."/>
            <person name="Paran I."/>
            <person name="Suh M.C."/>
            <person name="Lee S.B."/>
            <person name="Kim Y.K."/>
            <person name="Shin Y."/>
            <person name="Noh S.J."/>
            <person name="Park J."/>
            <person name="Seo Y.S."/>
            <person name="Kwon S.Y."/>
            <person name="Kim H.A."/>
            <person name="Park J.M."/>
            <person name="Kim H.J."/>
            <person name="Choi S.B."/>
            <person name="Bosland P.W."/>
            <person name="Reeves G."/>
            <person name="Jo S.H."/>
            <person name="Lee B.W."/>
            <person name="Cho H.T."/>
            <person name="Choi H.S."/>
            <person name="Lee M.S."/>
            <person name="Yu Y."/>
            <person name="Do Choi Y."/>
            <person name="Park B.S."/>
            <person name="van Deynze A."/>
            <person name="Ashrafi H."/>
            <person name="Hill T."/>
            <person name="Kim W.T."/>
            <person name="Pai H.S."/>
            <person name="Ahn H.K."/>
            <person name="Yeam I."/>
            <person name="Giovannoni J.J."/>
            <person name="Rose J.K."/>
            <person name="Sorensen I."/>
            <person name="Lee S.J."/>
            <person name="Kim R.W."/>
            <person name="Choi I.Y."/>
            <person name="Choi B.S."/>
            <person name="Lim J.S."/>
            <person name="Lee Y.H."/>
            <person name="Choi D."/>
        </authorList>
    </citation>
    <scope>NUCLEOTIDE SEQUENCE [LARGE SCALE GENOMIC DNA]</scope>
    <source>
        <strain evidence="2">cv. CM334</strain>
    </source>
</reference>
<dbReference type="Gramene" id="PHT75944">
    <property type="protein sequence ID" value="PHT75944"/>
    <property type="gene ID" value="T459_19466"/>
</dbReference>
<dbReference type="STRING" id="4072.A0A2G2Z1X4"/>